<dbReference type="Pfam" id="PF19054">
    <property type="entry name" value="DUF5753"/>
    <property type="match status" value="1"/>
</dbReference>
<evidence type="ECO:0000313" key="3">
    <source>
        <dbReference type="Proteomes" id="UP000248544"/>
    </source>
</evidence>
<evidence type="ECO:0000259" key="1">
    <source>
        <dbReference type="PROSITE" id="PS50943"/>
    </source>
</evidence>
<gene>
    <name evidence="2" type="ORF">C1I98_28155</name>
</gene>
<dbReference type="InterPro" id="IPR001387">
    <property type="entry name" value="Cro/C1-type_HTH"/>
</dbReference>
<dbReference type="Gene3D" id="1.10.260.40">
    <property type="entry name" value="lambda repressor-like DNA-binding domains"/>
    <property type="match status" value="1"/>
</dbReference>
<dbReference type="CDD" id="cd00093">
    <property type="entry name" value="HTH_XRE"/>
    <property type="match status" value="1"/>
</dbReference>
<keyword evidence="3" id="KW-1185">Reference proteome</keyword>
<dbReference type="Pfam" id="PF13560">
    <property type="entry name" value="HTH_31"/>
    <property type="match status" value="1"/>
</dbReference>
<evidence type="ECO:0000313" key="2">
    <source>
        <dbReference type="EMBL" id="PZG34434.1"/>
    </source>
</evidence>
<dbReference type="InterPro" id="IPR010982">
    <property type="entry name" value="Lambda_DNA-bd_dom_sf"/>
</dbReference>
<dbReference type="AlphaFoldDB" id="A0A2W2H5U0"/>
<name>A0A2W2H5U0_9ACTN</name>
<feature type="domain" description="HTH cro/C1-type" evidence="1">
    <location>
        <begin position="38"/>
        <end position="92"/>
    </location>
</feature>
<accession>A0A2W2H5U0</accession>
<proteinExistence type="predicted"/>
<dbReference type="PROSITE" id="PS50943">
    <property type="entry name" value="HTH_CROC1"/>
    <property type="match status" value="1"/>
</dbReference>
<comment type="caution">
    <text evidence="2">The sequence shown here is derived from an EMBL/GenBank/DDBJ whole genome shotgun (WGS) entry which is preliminary data.</text>
</comment>
<dbReference type="SMART" id="SM00530">
    <property type="entry name" value="HTH_XRE"/>
    <property type="match status" value="1"/>
</dbReference>
<dbReference type="SUPFAM" id="SSF47413">
    <property type="entry name" value="lambda repressor-like DNA-binding domains"/>
    <property type="match status" value="1"/>
</dbReference>
<reference evidence="2 3" key="1">
    <citation type="submission" date="2018-01" db="EMBL/GenBank/DDBJ databases">
        <title>Draft genome sequence of Sphaerisporangium sp. 7K107.</title>
        <authorList>
            <person name="Sahin N."/>
            <person name="Saygin H."/>
            <person name="Ay H."/>
        </authorList>
    </citation>
    <scope>NUCLEOTIDE SEQUENCE [LARGE SCALE GENOMIC DNA]</scope>
    <source>
        <strain evidence="2 3">7K107</strain>
    </source>
</reference>
<dbReference type="GO" id="GO:0003677">
    <property type="term" value="F:DNA binding"/>
    <property type="evidence" value="ECO:0007669"/>
    <property type="project" value="InterPro"/>
</dbReference>
<sequence length="303" mass="33568">MVTPCRGSSGAAREIGTLCGEAMAYVPTVRGRRLAHEIRRIREAAGLSGEQAARLAGWDQSKISRMENARMRITSGEVMELCEIYTVTAEERTELVRLAREARRQGWWHPYRAVLKTGFTQFLGFEAEAATYRGYDAQVIPGLFQTGDYARAVLLGSRQVSSEEADRAVRVRLGRQARLTAGTSPLNVWQIVEEAALRRVVGGPAIMRAQLRRLLELGELANVSLQVLPFTAGVHAAIDGSFVLLTFDGYPDVLYLEHLMGCVYLEEPEETRRATLVFDHLRASALNTGDSANLIRDMTDSLV</sequence>
<dbReference type="Proteomes" id="UP000248544">
    <property type="component" value="Unassembled WGS sequence"/>
</dbReference>
<dbReference type="InterPro" id="IPR043917">
    <property type="entry name" value="DUF5753"/>
</dbReference>
<protein>
    <submittedName>
        <fullName evidence="2">Transcriptional regulator</fullName>
    </submittedName>
</protein>
<organism evidence="2 3">
    <name type="scientific">Spongiactinospora gelatinilytica</name>
    <dbReference type="NCBI Taxonomy" id="2666298"/>
    <lineage>
        <taxon>Bacteria</taxon>
        <taxon>Bacillati</taxon>
        <taxon>Actinomycetota</taxon>
        <taxon>Actinomycetes</taxon>
        <taxon>Streptosporangiales</taxon>
        <taxon>Streptosporangiaceae</taxon>
        <taxon>Spongiactinospora</taxon>
    </lineage>
</organism>
<dbReference type="EMBL" id="POUA01000284">
    <property type="protein sequence ID" value="PZG34434.1"/>
    <property type="molecule type" value="Genomic_DNA"/>
</dbReference>